<dbReference type="Gramene" id="ONIVA02G11330.1">
    <property type="protein sequence ID" value="ONIVA02G11330.1"/>
    <property type="gene ID" value="ONIVA02G11330"/>
</dbReference>
<sequence length="126" mass="13819">MGEWARFGRGRTLHNGITIYAQEKLPGVSGPSLTDREILEKLTDISGPGLTDRKILGEARKTARLGPASLTRKFFSRFVRAVYIQEKLPDVSGPDLGEAGRYNSPQSISKKSFSSPIGKFFPGAHK</sequence>
<accession>A0A0E0G455</accession>
<dbReference type="HOGENOM" id="CLU_1985174_0_0_1"/>
<organism evidence="2">
    <name type="scientific">Oryza nivara</name>
    <name type="common">Indian wild rice</name>
    <name type="synonym">Oryza sativa f. spontanea</name>
    <dbReference type="NCBI Taxonomy" id="4536"/>
    <lineage>
        <taxon>Eukaryota</taxon>
        <taxon>Viridiplantae</taxon>
        <taxon>Streptophyta</taxon>
        <taxon>Embryophyta</taxon>
        <taxon>Tracheophyta</taxon>
        <taxon>Spermatophyta</taxon>
        <taxon>Magnoliopsida</taxon>
        <taxon>Liliopsida</taxon>
        <taxon>Poales</taxon>
        <taxon>Poaceae</taxon>
        <taxon>BOP clade</taxon>
        <taxon>Oryzoideae</taxon>
        <taxon>Oryzeae</taxon>
        <taxon>Oryzinae</taxon>
        <taxon>Oryza</taxon>
    </lineage>
</organism>
<dbReference type="EnsemblPlants" id="ONIVA02G11330.1">
    <property type="protein sequence ID" value="ONIVA02G11330.1"/>
    <property type="gene ID" value="ONIVA02G11330"/>
</dbReference>
<feature type="region of interest" description="Disordered" evidence="1">
    <location>
        <begin position="90"/>
        <end position="126"/>
    </location>
</feature>
<name>A0A0E0G455_ORYNI</name>
<reference evidence="2" key="2">
    <citation type="submission" date="2018-04" db="EMBL/GenBank/DDBJ databases">
        <title>OnivRS2 (Oryza nivara Reference Sequence Version 2).</title>
        <authorList>
            <person name="Zhang J."/>
            <person name="Kudrna D."/>
            <person name="Lee S."/>
            <person name="Talag J."/>
            <person name="Rajasekar S."/>
            <person name="Welchert J."/>
            <person name="Hsing Y.-I."/>
            <person name="Wing R.A."/>
        </authorList>
    </citation>
    <scope>NUCLEOTIDE SEQUENCE [LARGE SCALE GENOMIC DNA]</scope>
    <source>
        <strain evidence="2">SL10</strain>
    </source>
</reference>
<evidence type="ECO:0000313" key="2">
    <source>
        <dbReference type="EnsemblPlants" id="ONIVA02G11330.1"/>
    </source>
</evidence>
<protein>
    <submittedName>
        <fullName evidence="2">Uncharacterized protein</fullName>
    </submittedName>
</protein>
<keyword evidence="3" id="KW-1185">Reference proteome</keyword>
<reference evidence="2" key="1">
    <citation type="submission" date="2015-04" db="UniProtKB">
        <authorList>
            <consortium name="EnsemblPlants"/>
        </authorList>
    </citation>
    <scope>IDENTIFICATION</scope>
    <source>
        <strain evidence="2">SL10</strain>
    </source>
</reference>
<evidence type="ECO:0000313" key="3">
    <source>
        <dbReference type="Proteomes" id="UP000006591"/>
    </source>
</evidence>
<proteinExistence type="predicted"/>
<evidence type="ECO:0000256" key="1">
    <source>
        <dbReference type="SAM" id="MobiDB-lite"/>
    </source>
</evidence>
<dbReference type="Proteomes" id="UP000006591">
    <property type="component" value="Chromosome 2"/>
</dbReference>
<dbReference type="AlphaFoldDB" id="A0A0E0G455"/>
<feature type="compositionally biased region" description="Low complexity" evidence="1">
    <location>
        <begin position="104"/>
        <end position="126"/>
    </location>
</feature>